<evidence type="ECO:0000313" key="2">
    <source>
        <dbReference type="WBParaSite" id="JU765_v2.g12796.t1"/>
    </source>
</evidence>
<reference evidence="2" key="1">
    <citation type="submission" date="2022-11" db="UniProtKB">
        <authorList>
            <consortium name="WormBaseParasite"/>
        </authorList>
    </citation>
    <scope>IDENTIFICATION</scope>
</reference>
<proteinExistence type="predicted"/>
<dbReference type="Proteomes" id="UP000887576">
    <property type="component" value="Unplaced"/>
</dbReference>
<name>A0AC34Q453_9BILA</name>
<accession>A0AC34Q453</accession>
<organism evidence="1 2">
    <name type="scientific">Panagrolaimus sp. JU765</name>
    <dbReference type="NCBI Taxonomy" id="591449"/>
    <lineage>
        <taxon>Eukaryota</taxon>
        <taxon>Metazoa</taxon>
        <taxon>Ecdysozoa</taxon>
        <taxon>Nematoda</taxon>
        <taxon>Chromadorea</taxon>
        <taxon>Rhabditida</taxon>
        <taxon>Tylenchina</taxon>
        <taxon>Panagrolaimomorpha</taxon>
        <taxon>Panagrolaimoidea</taxon>
        <taxon>Panagrolaimidae</taxon>
        <taxon>Panagrolaimus</taxon>
    </lineage>
</organism>
<evidence type="ECO:0000313" key="1">
    <source>
        <dbReference type="Proteomes" id="UP000887576"/>
    </source>
</evidence>
<dbReference type="WBParaSite" id="JU765_v2.g12796.t1">
    <property type="protein sequence ID" value="JU765_v2.g12796.t1"/>
    <property type="gene ID" value="JU765_v2.g12796"/>
</dbReference>
<sequence>MKCHRKLIPEEKETRHNLYVPRPFSTGTRFLCFFIAIYEFLLTMTLLLITVLFWIPFFPNCLSTEVAHGLYQRPIRKFYFLFQLVTSHAVNHPYEGYETGLLAVRFLILTSFWLFEIAFLKFILMINEVFICRRTSILNYLICLSFAFGIFSMSPFIYRLDVLQIIKMPGCTIENYNRHEFIESLWAGIFFGTIFELGILLAIRVKFQDIFYSKHPLVDETQVG</sequence>
<protein>
    <submittedName>
        <fullName evidence="2">Uncharacterized protein</fullName>
    </submittedName>
</protein>